<dbReference type="EMBL" id="JBHSHT010000001">
    <property type="protein sequence ID" value="MFC4824760.1"/>
    <property type="molecule type" value="Genomic_DNA"/>
</dbReference>
<reference evidence="1 2" key="1">
    <citation type="journal article" date="2019" name="Int. J. Syst. Evol. Microbiol.">
        <title>The Global Catalogue of Microorganisms (GCM) 10K type strain sequencing project: providing services to taxonomists for standard genome sequencing and annotation.</title>
        <authorList>
            <consortium name="The Broad Institute Genomics Platform"/>
            <consortium name="The Broad Institute Genome Sequencing Center for Infectious Disease"/>
            <person name="Wu L."/>
            <person name="Ma J."/>
        </authorList>
    </citation>
    <scope>NUCLEOTIDE SEQUENCE [LARGE SCALE GENOMIC DNA]</scope>
    <source>
        <strain evidence="1 2">XZYJ18</strain>
    </source>
</reference>
<evidence type="ECO:0008006" key="3">
    <source>
        <dbReference type="Google" id="ProtNLM"/>
    </source>
</evidence>
<dbReference type="RefSeq" id="WP_254269519.1">
    <property type="nucleotide sequence ID" value="NZ_CP100400.1"/>
</dbReference>
<dbReference type="PROSITE" id="PS51318">
    <property type="entry name" value="TAT"/>
    <property type="match status" value="1"/>
</dbReference>
<dbReference type="GeneID" id="73044542"/>
<evidence type="ECO:0000313" key="1">
    <source>
        <dbReference type="EMBL" id="MFC4824760.1"/>
    </source>
</evidence>
<evidence type="ECO:0000313" key="2">
    <source>
        <dbReference type="Proteomes" id="UP001595945"/>
    </source>
</evidence>
<protein>
    <recommendedName>
        <fullName evidence="3">Tat (Twin-arginine translocation) pathway signal sequence</fullName>
    </recommendedName>
</protein>
<organism evidence="1 2">
    <name type="scientific">Halorussus aquaticus</name>
    <dbReference type="NCBI Taxonomy" id="2953748"/>
    <lineage>
        <taxon>Archaea</taxon>
        <taxon>Methanobacteriati</taxon>
        <taxon>Methanobacteriota</taxon>
        <taxon>Stenosarchaea group</taxon>
        <taxon>Halobacteria</taxon>
        <taxon>Halobacteriales</taxon>
        <taxon>Haladaptataceae</taxon>
        <taxon>Halorussus</taxon>
    </lineage>
</organism>
<keyword evidence="2" id="KW-1185">Reference proteome</keyword>
<comment type="caution">
    <text evidence="1">The sequence shown here is derived from an EMBL/GenBank/DDBJ whole genome shotgun (WGS) entry which is preliminary data.</text>
</comment>
<dbReference type="AlphaFoldDB" id="A0ABD5Q277"/>
<proteinExistence type="predicted"/>
<dbReference type="InterPro" id="IPR006311">
    <property type="entry name" value="TAT_signal"/>
</dbReference>
<name>A0ABD5Q277_9EURY</name>
<accession>A0ABD5Q277</accession>
<gene>
    <name evidence="1" type="ORF">ACFO9K_10860</name>
</gene>
<dbReference type="Proteomes" id="UP001595945">
    <property type="component" value="Unassembled WGS sequence"/>
</dbReference>
<sequence>MQITRRKALTGLGISASGFGLASIVDRNSATAMNVDYSGTTATEKPIVKNEQLSIDGGLEHGIYYKSLVTSKNEVRWEYLRKEDSSLAGSLEKTNWGSELLTVFGLALPRNVGFDPKETTLEDGTLTKNLTLQETPSSSSELTIRTHVMRLENVNQTPETFEVDVTY</sequence>